<evidence type="ECO:0000313" key="9">
    <source>
        <dbReference type="EMBL" id="WKA08069.1"/>
    </source>
</evidence>
<dbReference type="PROSITE" id="PS51450">
    <property type="entry name" value="LRR"/>
    <property type="match status" value="1"/>
</dbReference>
<dbReference type="Gene3D" id="1.20.5.4130">
    <property type="match status" value="1"/>
</dbReference>
<dbReference type="Gene3D" id="1.10.10.10">
    <property type="entry name" value="Winged helix-like DNA-binding domain superfamily/Winged helix DNA-binding domain"/>
    <property type="match status" value="1"/>
</dbReference>
<name>A0ABY9DN02_VITVI</name>
<keyword evidence="10" id="KW-1185">Reference proteome</keyword>
<evidence type="ECO:0000313" key="10">
    <source>
        <dbReference type="Proteomes" id="UP001227230"/>
    </source>
</evidence>
<dbReference type="Pfam" id="PF18052">
    <property type="entry name" value="Rx_N"/>
    <property type="match status" value="1"/>
</dbReference>
<protein>
    <recommendedName>
        <fullName evidence="11">Disease resistance protein RGA3</fullName>
    </recommendedName>
</protein>
<feature type="domain" description="Disease resistance N-terminal" evidence="6">
    <location>
        <begin position="12"/>
        <end position="99"/>
    </location>
</feature>
<dbReference type="Gene3D" id="3.80.10.10">
    <property type="entry name" value="Ribonuclease Inhibitor"/>
    <property type="match status" value="1"/>
</dbReference>
<evidence type="ECO:0000259" key="7">
    <source>
        <dbReference type="Pfam" id="PF23559"/>
    </source>
</evidence>
<evidence type="ECO:0000259" key="8">
    <source>
        <dbReference type="Pfam" id="PF23598"/>
    </source>
</evidence>
<organism evidence="9 10">
    <name type="scientific">Vitis vinifera</name>
    <name type="common">Grape</name>
    <dbReference type="NCBI Taxonomy" id="29760"/>
    <lineage>
        <taxon>Eukaryota</taxon>
        <taxon>Viridiplantae</taxon>
        <taxon>Streptophyta</taxon>
        <taxon>Embryophyta</taxon>
        <taxon>Tracheophyta</taxon>
        <taxon>Spermatophyta</taxon>
        <taxon>Magnoliopsida</taxon>
        <taxon>eudicotyledons</taxon>
        <taxon>Gunneridae</taxon>
        <taxon>Pentapetalae</taxon>
        <taxon>rosids</taxon>
        <taxon>Vitales</taxon>
        <taxon>Vitaceae</taxon>
        <taxon>Viteae</taxon>
        <taxon>Vitis</taxon>
    </lineage>
</organism>
<evidence type="ECO:0000256" key="2">
    <source>
        <dbReference type="ARBA" id="ARBA00022741"/>
    </source>
</evidence>
<evidence type="ECO:0000256" key="1">
    <source>
        <dbReference type="ARBA" id="ARBA00022737"/>
    </source>
</evidence>
<keyword evidence="3" id="KW-0611">Plant defense</keyword>
<keyword evidence="4" id="KW-0067">ATP-binding</keyword>
<feature type="domain" description="NB-ARC" evidence="5">
    <location>
        <begin position="171"/>
        <end position="343"/>
    </location>
</feature>
<dbReference type="Gene3D" id="3.40.50.300">
    <property type="entry name" value="P-loop containing nucleotide triphosphate hydrolases"/>
    <property type="match status" value="1"/>
</dbReference>
<dbReference type="InterPro" id="IPR032675">
    <property type="entry name" value="LRR_dom_sf"/>
</dbReference>
<dbReference type="Pfam" id="PF23559">
    <property type="entry name" value="WHD_DRP"/>
    <property type="match status" value="1"/>
</dbReference>
<accession>A0ABY9DN02</accession>
<keyword evidence="1" id="KW-0677">Repeat</keyword>
<dbReference type="InterPro" id="IPR058922">
    <property type="entry name" value="WHD_DRP"/>
</dbReference>
<dbReference type="Pfam" id="PF23598">
    <property type="entry name" value="LRR_14"/>
    <property type="match status" value="1"/>
</dbReference>
<evidence type="ECO:0008006" key="11">
    <source>
        <dbReference type="Google" id="ProtNLM"/>
    </source>
</evidence>
<evidence type="ECO:0000256" key="4">
    <source>
        <dbReference type="ARBA" id="ARBA00022840"/>
    </source>
</evidence>
<dbReference type="Proteomes" id="UP001227230">
    <property type="component" value="Chromosome 17"/>
</dbReference>
<dbReference type="InterPro" id="IPR038005">
    <property type="entry name" value="RX-like_CC"/>
</dbReference>
<dbReference type="CDD" id="cd14798">
    <property type="entry name" value="RX-CC_like"/>
    <property type="match status" value="1"/>
</dbReference>
<dbReference type="EMBL" id="CP126664">
    <property type="protein sequence ID" value="WKA08069.1"/>
    <property type="molecule type" value="Genomic_DNA"/>
</dbReference>
<dbReference type="SUPFAM" id="SSF52058">
    <property type="entry name" value="L domain-like"/>
    <property type="match status" value="1"/>
</dbReference>
<dbReference type="InterPro" id="IPR041118">
    <property type="entry name" value="Rx_N"/>
</dbReference>
<dbReference type="InterPro" id="IPR002182">
    <property type="entry name" value="NB-ARC"/>
</dbReference>
<evidence type="ECO:0000256" key="3">
    <source>
        <dbReference type="ARBA" id="ARBA00022821"/>
    </source>
</evidence>
<dbReference type="InterPro" id="IPR055414">
    <property type="entry name" value="LRR_R13L4/SHOC2-like"/>
</dbReference>
<dbReference type="SUPFAM" id="SSF52540">
    <property type="entry name" value="P-loop containing nucleoside triphosphate hydrolases"/>
    <property type="match status" value="1"/>
</dbReference>
<dbReference type="InterPro" id="IPR027417">
    <property type="entry name" value="P-loop_NTPase"/>
</dbReference>
<feature type="domain" description="Disease resistance protein winged helix" evidence="7">
    <location>
        <begin position="434"/>
        <end position="506"/>
    </location>
</feature>
<evidence type="ECO:0000259" key="5">
    <source>
        <dbReference type="Pfam" id="PF00931"/>
    </source>
</evidence>
<evidence type="ECO:0000259" key="6">
    <source>
        <dbReference type="Pfam" id="PF18052"/>
    </source>
</evidence>
<gene>
    <name evidence="9" type="ORF">VitviT2T_025823</name>
</gene>
<dbReference type="Pfam" id="PF00931">
    <property type="entry name" value="NB-ARC"/>
    <property type="match status" value="1"/>
</dbReference>
<dbReference type="PRINTS" id="PR00364">
    <property type="entry name" value="DISEASERSIST"/>
</dbReference>
<dbReference type="PANTHER" id="PTHR36766">
    <property type="entry name" value="PLANT BROAD-SPECTRUM MILDEW RESISTANCE PROTEIN RPW8"/>
    <property type="match status" value="1"/>
</dbReference>
<sequence>MVESFAFAIADRVLGKLGSALIQEVGLAWGVKTELEELNDTLSTIRAVLLDAEEKQATSHQLRDWLGKLKVGFYDAEDIVDEFEYEALRQKVVASGSFKTKVCSFFSSPKSLAFNLKMGHRVKKIRGRLDKIAADKSKFNLIEAVANTPVVLSKREMTHSFVRASDVIGRDDDKENIVGLLMQPSVTENVSVIPIVGIGGLGKTTLAKLVYNDESVVGQFSTKMWVCVSDEFDIEKLIKKILKEIRKGDESYSDSSMEQLQSHLRNALDGEKFLLVLDDVWNTDREKWLKLKDLLVDGASGSKILVTTRKKSTASIMGTFPMQEIKGLSHDDCLSLFVKCAFRDGEDKQYPTLLKIGDQIVEKCAGVPLAVRSLGSLLYSKRGERDWVSIRDSKIWELEQNEDGINEDGIMAALRLSYYDLPYHLKQCFALCSLFPKDYEFSNVVLISTWMAEGLIHSSGQNAKMEDIGERYINELLSRSFFQDVEQLILGVLYTFKMHDLVHDLAMFFAQPECLILNFHSKDIPKRVQHAAFSDTEWPKEECKALKFLEKLNNVHTIYFQMKNVAPRSESFVKACILRFKCIRILDLQDSNFEALPKSIGSMKHLRFLDLSGNKRIKKLPNSICKLYHLQALSLSRCSELEELPRGIWSMISLRTVSITMKQRDLFGKEKGLRSLNSLQRLEIVDCLNLEFLSKGMESLIELRMLVINDCPSLVSLSHGIKLLTALEVLAIGNCQKLESMDGEAEGQEDIQSFGSLQILFFDNLPQLEALPRWLLHEPTSNTLHHLKISQCSNLKALPANDLQKLASLKKLEIDDCPELIKRCKPKTGEDWQKIAHIPEIYFDGREIASSTK</sequence>
<feature type="domain" description="Disease resistance R13L4/SHOC-2-like LRR" evidence="8">
    <location>
        <begin position="577"/>
        <end position="813"/>
    </location>
</feature>
<dbReference type="Gene3D" id="1.10.8.430">
    <property type="entry name" value="Helical domain of apoptotic protease-activating factors"/>
    <property type="match status" value="1"/>
</dbReference>
<dbReference type="InterPro" id="IPR001611">
    <property type="entry name" value="Leu-rich_rpt"/>
</dbReference>
<dbReference type="PANTHER" id="PTHR36766:SF61">
    <property type="entry name" value="NB-ARC DOMAIN DISEASE RESISTANCE PROTEIN"/>
    <property type="match status" value="1"/>
</dbReference>
<dbReference type="InterPro" id="IPR036388">
    <property type="entry name" value="WH-like_DNA-bd_sf"/>
</dbReference>
<dbReference type="InterPro" id="IPR042197">
    <property type="entry name" value="Apaf_helical"/>
</dbReference>
<proteinExistence type="predicted"/>
<reference evidence="9 10" key="1">
    <citation type="journal article" date="2023" name="Hortic Res">
        <title>The complete reference genome for grapevine (Vitis vinifera L.) genetics and breeding.</title>
        <authorList>
            <person name="Shi X."/>
            <person name="Cao S."/>
            <person name="Wang X."/>
            <person name="Huang S."/>
            <person name="Wang Y."/>
            <person name="Liu Z."/>
            <person name="Liu W."/>
            <person name="Leng X."/>
            <person name="Peng Y."/>
            <person name="Wang N."/>
            <person name="Wang Y."/>
            <person name="Ma Z."/>
            <person name="Xu X."/>
            <person name="Zhang F."/>
            <person name="Xue H."/>
            <person name="Zhong H."/>
            <person name="Wang Y."/>
            <person name="Zhang K."/>
            <person name="Velt A."/>
            <person name="Avia K."/>
            <person name="Holtgrawe D."/>
            <person name="Grimplet J."/>
            <person name="Matus J.T."/>
            <person name="Ware D."/>
            <person name="Wu X."/>
            <person name="Wang H."/>
            <person name="Liu C."/>
            <person name="Fang Y."/>
            <person name="Rustenholz C."/>
            <person name="Cheng Z."/>
            <person name="Xiao H."/>
            <person name="Zhou Y."/>
        </authorList>
    </citation>
    <scope>NUCLEOTIDE SEQUENCE [LARGE SCALE GENOMIC DNA]</scope>
    <source>
        <strain evidence="10">cv. Pinot noir / PN40024</strain>
        <tissue evidence="9">Leaf</tissue>
    </source>
</reference>
<keyword evidence="2" id="KW-0547">Nucleotide-binding</keyword>